<reference evidence="2 3" key="1">
    <citation type="journal article" date="2015" name="Proc. Natl. Acad. Sci. U.S.A.">
        <title>The resurrection genome of Boea hygrometrica: A blueprint for survival of dehydration.</title>
        <authorList>
            <person name="Xiao L."/>
            <person name="Yang G."/>
            <person name="Zhang L."/>
            <person name="Yang X."/>
            <person name="Zhao S."/>
            <person name="Ji Z."/>
            <person name="Zhou Q."/>
            <person name="Hu M."/>
            <person name="Wang Y."/>
            <person name="Chen M."/>
            <person name="Xu Y."/>
            <person name="Jin H."/>
            <person name="Xiao X."/>
            <person name="Hu G."/>
            <person name="Bao F."/>
            <person name="Hu Y."/>
            <person name="Wan P."/>
            <person name="Li L."/>
            <person name="Deng X."/>
            <person name="Kuang T."/>
            <person name="Xiang C."/>
            <person name="Zhu J.K."/>
            <person name="Oliver M.J."/>
            <person name="He Y."/>
        </authorList>
    </citation>
    <scope>NUCLEOTIDE SEQUENCE [LARGE SCALE GENOMIC DNA]</scope>
    <source>
        <strain evidence="3">cv. XS01</strain>
    </source>
</reference>
<evidence type="ECO:0000256" key="1">
    <source>
        <dbReference type="SAM" id="MobiDB-lite"/>
    </source>
</evidence>
<gene>
    <name evidence="2" type="ORF">F511_45978</name>
</gene>
<organism evidence="2 3">
    <name type="scientific">Dorcoceras hygrometricum</name>
    <dbReference type="NCBI Taxonomy" id="472368"/>
    <lineage>
        <taxon>Eukaryota</taxon>
        <taxon>Viridiplantae</taxon>
        <taxon>Streptophyta</taxon>
        <taxon>Embryophyta</taxon>
        <taxon>Tracheophyta</taxon>
        <taxon>Spermatophyta</taxon>
        <taxon>Magnoliopsida</taxon>
        <taxon>eudicotyledons</taxon>
        <taxon>Gunneridae</taxon>
        <taxon>Pentapetalae</taxon>
        <taxon>asterids</taxon>
        <taxon>lamiids</taxon>
        <taxon>Lamiales</taxon>
        <taxon>Gesneriaceae</taxon>
        <taxon>Didymocarpoideae</taxon>
        <taxon>Trichosporeae</taxon>
        <taxon>Loxocarpinae</taxon>
        <taxon>Dorcoceras</taxon>
    </lineage>
</organism>
<dbReference type="OrthoDB" id="785412at2759"/>
<dbReference type="Proteomes" id="UP000250235">
    <property type="component" value="Unassembled WGS sequence"/>
</dbReference>
<accession>A0A2Z6ZUQ2</accession>
<dbReference type="EMBL" id="KV077223">
    <property type="protein sequence ID" value="KZU52902.1"/>
    <property type="molecule type" value="Genomic_DNA"/>
</dbReference>
<protein>
    <submittedName>
        <fullName evidence="2">Formin-like protein 13</fullName>
    </submittedName>
</protein>
<feature type="compositionally biased region" description="Pro residues" evidence="1">
    <location>
        <begin position="35"/>
        <end position="45"/>
    </location>
</feature>
<feature type="region of interest" description="Disordered" evidence="1">
    <location>
        <begin position="1"/>
        <end position="45"/>
    </location>
</feature>
<evidence type="ECO:0000313" key="2">
    <source>
        <dbReference type="EMBL" id="KZU52902.1"/>
    </source>
</evidence>
<proteinExistence type="predicted"/>
<evidence type="ECO:0000313" key="3">
    <source>
        <dbReference type="Proteomes" id="UP000250235"/>
    </source>
</evidence>
<feature type="compositionally biased region" description="Low complexity" evidence="1">
    <location>
        <begin position="134"/>
        <end position="147"/>
    </location>
</feature>
<keyword evidence="3" id="KW-1185">Reference proteome</keyword>
<dbReference type="PANTHER" id="PTHR33098">
    <property type="entry name" value="COTTON FIBER (DUF761)"/>
    <property type="match status" value="1"/>
</dbReference>
<feature type="region of interest" description="Disordered" evidence="1">
    <location>
        <begin position="126"/>
        <end position="147"/>
    </location>
</feature>
<feature type="compositionally biased region" description="Low complexity" evidence="1">
    <location>
        <begin position="19"/>
        <end position="34"/>
    </location>
</feature>
<name>A0A2Z6ZUQ2_9LAMI</name>
<dbReference type="PANTHER" id="PTHR33098:SF71">
    <property type="entry name" value="HYDROXYPROLINE-RICH GLYCOPROTEIN FAMILY PROTEIN"/>
    <property type="match status" value="1"/>
</dbReference>
<sequence length="147" mass="15503">MGLPMHSPANTGKPPKPTKPSTSPDESVVIAPASPLIPLPPPPPPPPFTVPEMKFIVNGDFVTIPSANSSRCSSPGLDDLDITSVKSDGGDSIGLSFTCPSPDVDLQADTFISKRRDEWRLEKMNSLKEQLNPGSSSGRIGSGQILI</sequence>
<dbReference type="AlphaFoldDB" id="A0A2Z6ZUQ2"/>